<comment type="catalytic activity">
    <reaction evidence="1">
        <text>ATP + protein L-histidine = ADP + protein N-phospho-L-histidine.</text>
        <dbReference type="EC" id="2.7.13.3"/>
    </reaction>
</comment>
<dbReference type="SUPFAM" id="SSF55781">
    <property type="entry name" value="GAF domain-like"/>
    <property type="match status" value="2"/>
</dbReference>
<evidence type="ECO:0000313" key="5">
    <source>
        <dbReference type="EMBL" id="KWT86953.1"/>
    </source>
</evidence>
<organism evidence="5 6">
    <name type="scientific">Candidatus Magnetominusculus xianensis</name>
    <dbReference type="NCBI Taxonomy" id="1748249"/>
    <lineage>
        <taxon>Bacteria</taxon>
        <taxon>Pseudomonadati</taxon>
        <taxon>Nitrospirota</taxon>
        <taxon>Nitrospiria</taxon>
        <taxon>Nitrospirales</taxon>
        <taxon>Nitrospiraceae</taxon>
        <taxon>Candidatus Magnetominusculus</taxon>
    </lineage>
</organism>
<dbReference type="SUPFAM" id="SSF55874">
    <property type="entry name" value="ATPase domain of HSP90 chaperone/DNA topoisomerase II/histidine kinase"/>
    <property type="match status" value="1"/>
</dbReference>
<keyword evidence="3" id="KW-0597">Phosphoprotein</keyword>
<name>A0ABR5SH83_9BACT</name>
<keyword evidence="6" id="KW-1185">Reference proteome</keyword>
<dbReference type="Pfam" id="PF13185">
    <property type="entry name" value="GAF_2"/>
    <property type="match status" value="1"/>
</dbReference>
<dbReference type="Proteomes" id="UP000060487">
    <property type="component" value="Unassembled WGS sequence"/>
</dbReference>
<comment type="caution">
    <text evidence="5">The sequence shown here is derived from an EMBL/GenBank/DDBJ whole genome shotgun (WGS) entry which is preliminary data.</text>
</comment>
<dbReference type="EC" id="2.7.13.3" evidence="2"/>
<dbReference type="InterPro" id="IPR029016">
    <property type="entry name" value="GAF-like_dom_sf"/>
</dbReference>
<dbReference type="Gene3D" id="1.10.287.130">
    <property type="match status" value="1"/>
</dbReference>
<proteinExistence type="predicted"/>
<accession>A0ABR5SH83</accession>
<dbReference type="SMART" id="SM00387">
    <property type="entry name" value="HATPase_c"/>
    <property type="match status" value="1"/>
</dbReference>
<dbReference type="Pfam" id="PF02518">
    <property type="entry name" value="HATPase_c"/>
    <property type="match status" value="1"/>
</dbReference>
<dbReference type="InterPro" id="IPR003661">
    <property type="entry name" value="HisK_dim/P_dom"/>
</dbReference>
<evidence type="ECO:0000259" key="4">
    <source>
        <dbReference type="PROSITE" id="PS50109"/>
    </source>
</evidence>
<dbReference type="PANTHER" id="PTHR43065">
    <property type="entry name" value="SENSOR HISTIDINE KINASE"/>
    <property type="match status" value="1"/>
</dbReference>
<keyword evidence="5" id="KW-0808">Transferase</keyword>
<dbReference type="PROSITE" id="PS50109">
    <property type="entry name" value="HIS_KIN"/>
    <property type="match status" value="1"/>
</dbReference>
<dbReference type="Gene3D" id="3.30.450.40">
    <property type="match status" value="1"/>
</dbReference>
<dbReference type="PRINTS" id="PR00344">
    <property type="entry name" value="BCTRLSENSOR"/>
</dbReference>
<dbReference type="InterPro" id="IPR003018">
    <property type="entry name" value="GAF"/>
</dbReference>
<evidence type="ECO:0000256" key="1">
    <source>
        <dbReference type="ARBA" id="ARBA00000085"/>
    </source>
</evidence>
<dbReference type="Gene3D" id="3.30.565.10">
    <property type="entry name" value="Histidine kinase-like ATPase, C-terminal domain"/>
    <property type="match status" value="1"/>
</dbReference>
<dbReference type="RefSeq" id="WP_085052050.1">
    <property type="nucleotide sequence ID" value="NZ_LNQR01000054.1"/>
</dbReference>
<dbReference type="CDD" id="cd00075">
    <property type="entry name" value="HATPase"/>
    <property type="match status" value="1"/>
</dbReference>
<protein>
    <recommendedName>
        <fullName evidence="2">histidine kinase</fullName>
        <ecNumber evidence="2">2.7.13.3</ecNumber>
    </recommendedName>
</protein>
<dbReference type="GO" id="GO:0004673">
    <property type="term" value="F:protein histidine kinase activity"/>
    <property type="evidence" value="ECO:0007669"/>
    <property type="project" value="UniProtKB-EC"/>
</dbReference>
<dbReference type="EMBL" id="LNQR01000054">
    <property type="protein sequence ID" value="KWT86953.1"/>
    <property type="molecule type" value="Genomic_DNA"/>
</dbReference>
<sequence length="652" mass="73121">MARVFVEYHVLSNHEEHRLKNTGIQDPHLYIQNIINSMLKISLLQISTKDQLTQILKLIMSAPWISPAAKGLVYLYEKRTTMLQLSANYNYAAEELEACQPISPNCLSKDSTYEHGIVFMPTTALSDKTQTRGHYCVPIISDDRLLGLISLACPAENSGGDAAAEPVDLSAHCEREMFLKIAANTIAGIVLRKEANENLMHNYLIQDVINKILHLSLEPISLTEHLQKTLDIISNVSWLSNKYTGSIFLIESRPDILIMKAHRGFPLNLHSVCSVLPLGKCLCGQCALIGEIIFKSTIDQDHDVKYDGMPDHGHYCIPIKSKGQVLGVINLYVRRGHRRTQEEEEFLVSVANTLAGIIERKRTEDELKKHHNQLEEIVKERTDELVVACKKAIDANEELKHSQEMLIHSEKMASLGQLVAGVAHEINTPIGIAVTSASHLELATNKITSMFNDKQITRTDLEKYLFVAMEDSDLIVKNLFRAGDLIRSFKMVSADQTSWEKRQFNLKSYLNDIVISLRPQLRRTPHIITINCDEDLELNSYPGAFAQIITNLLMNSLLHAYDEGTKGTILIEAIPLDDEIVLRYRDNGKGIPEADIRKIFDPFFTTKRGQGGSGLGLYITFNIVTQTLKGKIVCESEVGKVTLFTVTLPLAV</sequence>
<dbReference type="CDD" id="cd00082">
    <property type="entry name" value="HisKA"/>
    <property type="match status" value="1"/>
</dbReference>
<gene>
    <name evidence="5" type="ORF">ASN18_1425</name>
</gene>
<dbReference type="InterPro" id="IPR036890">
    <property type="entry name" value="HATPase_C_sf"/>
</dbReference>
<keyword evidence="5" id="KW-0418">Kinase</keyword>
<evidence type="ECO:0000256" key="3">
    <source>
        <dbReference type="ARBA" id="ARBA00022553"/>
    </source>
</evidence>
<evidence type="ECO:0000256" key="2">
    <source>
        <dbReference type="ARBA" id="ARBA00012438"/>
    </source>
</evidence>
<feature type="domain" description="Histidine kinase" evidence="4">
    <location>
        <begin position="421"/>
        <end position="652"/>
    </location>
</feature>
<dbReference type="InterPro" id="IPR005467">
    <property type="entry name" value="His_kinase_dom"/>
</dbReference>
<dbReference type="SMART" id="SM00065">
    <property type="entry name" value="GAF"/>
    <property type="match status" value="1"/>
</dbReference>
<dbReference type="InterPro" id="IPR003594">
    <property type="entry name" value="HATPase_dom"/>
</dbReference>
<reference evidence="5 6" key="1">
    <citation type="submission" date="2015-11" db="EMBL/GenBank/DDBJ databases">
        <authorList>
            <person name="Lin W."/>
        </authorList>
    </citation>
    <scope>NUCLEOTIDE SEQUENCE [LARGE SCALE GENOMIC DNA]</scope>
    <source>
        <strain evidence="5 6">HCH-1</strain>
    </source>
</reference>
<dbReference type="InterPro" id="IPR004358">
    <property type="entry name" value="Sig_transdc_His_kin-like_C"/>
</dbReference>
<evidence type="ECO:0000313" key="6">
    <source>
        <dbReference type="Proteomes" id="UP000060487"/>
    </source>
</evidence>